<dbReference type="Pfam" id="PF00107">
    <property type="entry name" value="ADH_zinc_N"/>
    <property type="match status" value="1"/>
</dbReference>
<evidence type="ECO:0000259" key="11">
    <source>
        <dbReference type="PROSITE" id="PS52004"/>
    </source>
</evidence>
<keyword evidence="14" id="KW-1185">Reference proteome</keyword>
<dbReference type="GO" id="GO:0004312">
    <property type="term" value="F:fatty acid synthase activity"/>
    <property type="evidence" value="ECO:0007669"/>
    <property type="project" value="TreeGrafter"/>
</dbReference>
<dbReference type="GO" id="GO:0008168">
    <property type="term" value="F:methyltransferase activity"/>
    <property type="evidence" value="ECO:0007669"/>
    <property type="project" value="UniProtKB-KW"/>
</dbReference>
<dbReference type="InterPro" id="IPR018201">
    <property type="entry name" value="Ketoacyl_synth_AS"/>
</dbReference>
<dbReference type="SMART" id="SM00825">
    <property type="entry name" value="PKS_KS"/>
    <property type="match status" value="1"/>
</dbReference>
<protein>
    <recommendedName>
        <fullName evidence="15">Carrier domain-containing protein</fullName>
    </recommendedName>
</protein>
<feature type="domain" description="Ketosynthase family 3 (KS3)" evidence="11">
    <location>
        <begin position="9"/>
        <end position="434"/>
    </location>
</feature>
<dbReference type="SUPFAM" id="SSF51735">
    <property type="entry name" value="NAD(P)-binding Rossmann-fold domains"/>
    <property type="match status" value="2"/>
</dbReference>
<dbReference type="SUPFAM" id="SSF55048">
    <property type="entry name" value="Probable ACP-binding domain of malonyl-CoA ACP transacylase"/>
    <property type="match status" value="1"/>
</dbReference>
<gene>
    <name evidence="13" type="ORF">N7498_000591</name>
</gene>
<proteinExistence type="predicted"/>
<keyword evidence="6" id="KW-0511">Multifunctional enzyme</keyword>
<keyword evidence="4" id="KW-0808">Transferase</keyword>
<dbReference type="SUPFAM" id="SSF47336">
    <property type="entry name" value="ACP-like"/>
    <property type="match status" value="1"/>
</dbReference>
<dbReference type="InterPro" id="IPR042104">
    <property type="entry name" value="PKS_dehydratase_sf"/>
</dbReference>
<evidence type="ECO:0008006" key="15">
    <source>
        <dbReference type="Google" id="ProtNLM"/>
    </source>
</evidence>
<reference evidence="13" key="1">
    <citation type="submission" date="2022-12" db="EMBL/GenBank/DDBJ databases">
        <authorList>
            <person name="Petersen C."/>
        </authorList>
    </citation>
    <scope>NUCLEOTIDE SEQUENCE</scope>
    <source>
        <strain evidence="13">IBT 15544</strain>
    </source>
</reference>
<dbReference type="InterPro" id="IPR020807">
    <property type="entry name" value="PKS_DH"/>
</dbReference>
<dbReference type="PANTHER" id="PTHR43775:SF13">
    <property type="entry name" value="POLYKETIDE SYNTHASE 1"/>
    <property type="match status" value="1"/>
</dbReference>
<evidence type="ECO:0000259" key="10">
    <source>
        <dbReference type="PROSITE" id="PS50075"/>
    </source>
</evidence>
<dbReference type="Gene3D" id="3.90.180.10">
    <property type="entry name" value="Medium-chain alcohol dehydrogenases, catalytic domain"/>
    <property type="match status" value="1"/>
</dbReference>
<dbReference type="InterPro" id="IPR009081">
    <property type="entry name" value="PP-bd_ACP"/>
</dbReference>
<dbReference type="InterPro" id="IPR050091">
    <property type="entry name" value="PKS_NRPS_Biosynth_Enz"/>
</dbReference>
<dbReference type="PANTHER" id="PTHR43775">
    <property type="entry name" value="FATTY ACID SYNTHASE"/>
    <property type="match status" value="1"/>
</dbReference>
<dbReference type="InterPro" id="IPR011032">
    <property type="entry name" value="GroES-like_sf"/>
</dbReference>
<keyword evidence="2" id="KW-0597">Phosphoprotein</keyword>
<dbReference type="InterPro" id="IPR020806">
    <property type="entry name" value="PKS_PP-bd"/>
</dbReference>
<dbReference type="InterPro" id="IPR049900">
    <property type="entry name" value="PKS_mFAS_DH"/>
</dbReference>
<dbReference type="InterPro" id="IPR020843">
    <property type="entry name" value="ER"/>
</dbReference>
<dbReference type="Pfam" id="PF00109">
    <property type="entry name" value="ketoacyl-synt"/>
    <property type="match status" value="1"/>
</dbReference>
<dbReference type="InterPro" id="IPR001227">
    <property type="entry name" value="Ac_transferase_dom_sf"/>
</dbReference>
<dbReference type="Gene3D" id="3.10.129.110">
    <property type="entry name" value="Polyketide synthase dehydratase"/>
    <property type="match status" value="1"/>
</dbReference>
<sequence length="2293" mass="249600">METEGKPPLAPIAIVGMSCRLSGNVSTLDDFWTLISRSRDGWCLNPEARFNSGIFHHPNPQKKGCFNQKGGYFMSNDFSQFDAPFFQITKQEATAMDPQQRQLLECTYEALENAGIPKDSISGRNMGVFVGAKTSDYRLGLLRDLDQIPMFESTGNHQSIQAGRISYYFDLRGPSLAIDTACSSSLSALHLAVQSIRAGESDSAIVAGCNLYLEPDVSVSMSMLGLFNDEGKTYAFDHRANSGFARGEGVGCLILKPLDQAIKDNDEVYSIIVNSGVNQDGKTVGMTNPSGEAQERLIRDVYSRAGISPDDTGFVEAHGTGTKVGDPIEANTIHRVFSSGRTKRQPLYMGSIKTNFGHLENASGIVSIIKASLMLKKGLVLPNTNFEKANDAVPLADGKIKVPTTIRPWPKNKRFVSINNFGFGGSNAHVVLEKPPFSIAETNHGNQGEEVPRLFVLSANEEAPAKRMATQLGVYLERHPEIFQKRLIRDIVYTLGERRTHLPWRIAITASSCDELASLLNDADSLPKRTSVAPKLAFVYTGQGAQWPQMGRELLTSHSVFAATFKAADSYLQRIGAGFSLLEELSKGKKDTNVSKAHMSQPICTAVQLGLTDLLSSWGVQPSMVTGHSSGEIAAAYAIGAITLEEAMAIAFYRGRVASSISSNFPDLRGGMLAAGIDPQEARKMIKLLGLNGISVACENSPSSVTISGDEDDVDRLSCELDARGVFNRKLHVDVAYHSAHMKLVEDEYMSVIKHISPKAIDGVEFYSSLLGGKLDSTLSLGPSYWVENLTKPVRFSSAMKGLYMDTMPDAVVEIGPHSALKGPIQQILKGINQKAASEVKYFPSLLRNENATAAALKLAGNLFTHGHALKFEAINEKDSSLQKPAVISDFSPYPWSDHKYWFDSRTAKQHRLKPFARHDLLGALEDSYNDSEPTWRNVLSSDDVPWLRDHKMQSLTTFPLVGYICMAIEAASQRAQLRGIQKEDLAGYRLREIQASKALIIDDGAHYETHVSLKAYAEGTRSYSDDWDEFRISSWTSSRGWQEHCRGLIAIKKDRFANPVNDSRLQGALARREKVESLAGDSISVEKFYTELQCHGASYSSAFRHKDDGNLQYHAGYSSCSVAVPDTASGMPYAHETSSILSPAFADLFVQLTFAILGAGRGKMGSLYMPSAIHEMDVSPSLPNQPGEMVQVVAHGCPDPANAGPVEFSIDAWASDRDEPVVKLNGFRMTPVNGETEGDQAPRSLCYNLQWEPLQITNEDSSVSNGTGFDGEQKHAPMCRDDEQSSRTPKASEERVTLNGHHNNCVLSTNGNNTDEKHINGHSDKQINGHVENASLDCGRQVKNSEFKEQPNEIARKVNGECLEVNGINGHISSPVADNDDASITIITNDVEVNPLVAALVNIIALRSGSKPRLQSFSNIEIQPLARYICLAELDYPVLYGMPPEVFERVKKLLLTCSSVLWVTSGAYSSASYPGRNISQGLLRTLRSEMNSSAATLDLDPHSELDPADQAHLILLASKVSSIASNGDETVDYEFTEQNGKLSVPRIVEQEKMNLDIFRETQSSAPYLQDFDQPGRRLKVSVGTFGALDSLYWKDEPELPLADNEVEIRITYTGMNFKDVVIAMGQVASPYLGVECSGTISRLGSGVTGLKLGDRVCAMSLGAYGTYTHCSATSVARIPDDMGFDVAASIPVVYSTAYYALFELARIEPGESILIHAASGGVGQAAIQLAKMLGAEIYATVGSTEKKQILVDSYGIQEDHIFYSRDTDFGPAIREATGGKGVDVVINSLAGDLLRESWQSLASFGRFIEIGKRDITSNTRLEMAKFEQNCTFSSVDLTLLAAERPKIMSRVLKAVMRLLDDKIVKPIGPISSVGIGEVETALRSLQSGKTPGKIVVNHIVNQQVKATHPPASTLLESDATYLIVGGTGGIGRSITKRMVDRGARNIVLLSRTGSSTNELKQLISDSQTSGSSVHIKQCDVADKVAVDMLVKEVQKTMPPIRGFIHAAMVLKDVLFEQMTFEDYEAVIRSKVYGASNFHNALLNIPLDFFVMLSSVAGVVGNRGQAAYAGANTYLDALAHYRRQNGLPASSLNLAAVEDIGYLAENAEKQSQVMRNLSGNAMDEAEVLALVEQAILGHSGTQCITGLHFEDSSSLPYWASDGKFSHLRNTALAKAANDNASSSSTEAQIGHRVQRASSLEEVLEIVTVGLQEKLAAILMVPVEVLGSQKSKASITAAGLDSLNAIELRNWIGKELQAHLQVLELLTGGGIKDLASLVLRKTRLCGVWKEQMEK</sequence>
<dbReference type="InterPro" id="IPR006162">
    <property type="entry name" value="Ppantetheine_attach_site"/>
</dbReference>
<dbReference type="Pfam" id="PF08240">
    <property type="entry name" value="ADH_N"/>
    <property type="match status" value="1"/>
</dbReference>
<dbReference type="GO" id="GO:0031177">
    <property type="term" value="F:phosphopantetheine binding"/>
    <property type="evidence" value="ECO:0007669"/>
    <property type="project" value="InterPro"/>
</dbReference>
<dbReference type="PROSITE" id="PS52004">
    <property type="entry name" value="KS3_2"/>
    <property type="match status" value="1"/>
</dbReference>
<evidence type="ECO:0000256" key="3">
    <source>
        <dbReference type="ARBA" id="ARBA00022603"/>
    </source>
</evidence>
<evidence type="ECO:0000256" key="2">
    <source>
        <dbReference type="ARBA" id="ARBA00022553"/>
    </source>
</evidence>
<evidence type="ECO:0000313" key="13">
    <source>
        <dbReference type="EMBL" id="KAJ5218492.1"/>
    </source>
</evidence>
<organism evidence="13 14">
    <name type="scientific">Penicillium cinerascens</name>
    <dbReference type="NCBI Taxonomy" id="70096"/>
    <lineage>
        <taxon>Eukaryota</taxon>
        <taxon>Fungi</taxon>
        <taxon>Dikarya</taxon>
        <taxon>Ascomycota</taxon>
        <taxon>Pezizomycotina</taxon>
        <taxon>Eurotiomycetes</taxon>
        <taxon>Eurotiomycetidae</taxon>
        <taxon>Eurotiales</taxon>
        <taxon>Aspergillaceae</taxon>
        <taxon>Penicillium</taxon>
    </lineage>
</organism>
<dbReference type="Gene3D" id="3.30.70.3290">
    <property type="match status" value="1"/>
</dbReference>
<keyword evidence="1" id="KW-0596">Phosphopantetheine</keyword>
<feature type="region of interest" description="C-terminal hotdog fold" evidence="8">
    <location>
        <begin position="1080"/>
        <end position="1239"/>
    </location>
</feature>
<keyword evidence="5" id="KW-0521">NADP</keyword>
<evidence type="ECO:0000256" key="9">
    <source>
        <dbReference type="SAM" id="MobiDB-lite"/>
    </source>
</evidence>
<dbReference type="EMBL" id="JAPQKR010000004">
    <property type="protein sequence ID" value="KAJ5218492.1"/>
    <property type="molecule type" value="Genomic_DNA"/>
</dbReference>
<dbReference type="PROSITE" id="PS51257">
    <property type="entry name" value="PROKAR_LIPOPROTEIN"/>
    <property type="match status" value="1"/>
</dbReference>
<dbReference type="SUPFAM" id="SSF53901">
    <property type="entry name" value="Thiolase-like"/>
    <property type="match status" value="1"/>
</dbReference>
<dbReference type="InterPro" id="IPR049551">
    <property type="entry name" value="PKS_DH_C"/>
</dbReference>
<dbReference type="SMART" id="SM00826">
    <property type="entry name" value="PKS_DH"/>
    <property type="match status" value="1"/>
</dbReference>
<evidence type="ECO:0000256" key="7">
    <source>
        <dbReference type="ARBA" id="ARBA00023315"/>
    </source>
</evidence>
<dbReference type="InterPro" id="IPR016036">
    <property type="entry name" value="Malonyl_transacylase_ACP-bd"/>
</dbReference>
<dbReference type="InterPro" id="IPR014030">
    <property type="entry name" value="Ketoacyl_synth_N"/>
</dbReference>
<dbReference type="InterPro" id="IPR016039">
    <property type="entry name" value="Thiolase-like"/>
</dbReference>
<dbReference type="Gene3D" id="3.40.50.720">
    <property type="entry name" value="NAD(P)-binding Rossmann-like Domain"/>
    <property type="match status" value="1"/>
</dbReference>
<dbReference type="InterPro" id="IPR057326">
    <property type="entry name" value="KR_dom"/>
</dbReference>
<evidence type="ECO:0000256" key="8">
    <source>
        <dbReference type="PROSITE-ProRule" id="PRU01363"/>
    </source>
</evidence>
<dbReference type="GO" id="GO:1901336">
    <property type="term" value="P:lactone biosynthetic process"/>
    <property type="evidence" value="ECO:0007669"/>
    <property type="project" value="UniProtKB-ARBA"/>
</dbReference>
<dbReference type="Pfam" id="PF02801">
    <property type="entry name" value="Ketoacyl-synt_C"/>
    <property type="match status" value="1"/>
</dbReference>
<dbReference type="InterPro" id="IPR049552">
    <property type="entry name" value="PKS_DH_N"/>
</dbReference>
<dbReference type="GO" id="GO:0016491">
    <property type="term" value="F:oxidoreductase activity"/>
    <property type="evidence" value="ECO:0007669"/>
    <property type="project" value="InterPro"/>
</dbReference>
<dbReference type="InterPro" id="IPR056501">
    <property type="entry name" value="NAD-bd_HRPKS_sdrA"/>
</dbReference>
<evidence type="ECO:0000259" key="12">
    <source>
        <dbReference type="PROSITE" id="PS52019"/>
    </source>
</evidence>
<dbReference type="SMART" id="SM00823">
    <property type="entry name" value="PKS_PP"/>
    <property type="match status" value="1"/>
</dbReference>
<dbReference type="SMART" id="SM00822">
    <property type="entry name" value="PKS_KR"/>
    <property type="match status" value="1"/>
</dbReference>
<dbReference type="SMART" id="SM00829">
    <property type="entry name" value="PKS_ER"/>
    <property type="match status" value="1"/>
</dbReference>
<dbReference type="InterPro" id="IPR013154">
    <property type="entry name" value="ADH-like_N"/>
</dbReference>
<dbReference type="Proteomes" id="UP001150904">
    <property type="component" value="Unassembled WGS sequence"/>
</dbReference>
<keyword evidence="3" id="KW-0489">Methyltransferase</keyword>
<dbReference type="GO" id="GO:0008270">
    <property type="term" value="F:zinc ion binding"/>
    <property type="evidence" value="ECO:0007669"/>
    <property type="project" value="InterPro"/>
</dbReference>
<dbReference type="InterPro" id="IPR002364">
    <property type="entry name" value="Quin_OxRdtase/zeta-crystal_CS"/>
</dbReference>
<dbReference type="InterPro" id="IPR036736">
    <property type="entry name" value="ACP-like_sf"/>
</dbReference>
<dbReference type="PROSITE" id="PS01162">
    <property type="entry name" value="QOR_ZETA_CRYSTAL"/>
    <property type="match status" value="1"/>
</dbReference>
<dbReference type="PROSITE" id="PS52019">
    <property type="entry name" value="PKS_MFAS_DH"/>
    <property type="match status" value="1"/>
</dbReference>
<dbReference type="RefSeq" id="XP_058313065.1">
    <property type="nucleotide sequence ID" value="XM_058447654.1"/>
</dbReference>
<dbReference type="Pfam" id="PF21089">
    <property type="entry name" value="PKS_DH_N"/>
    <property type="match status" value="1"/>
</dbReference>
<name>A0A9W9TD74_9EURO</name>
<dbReference type="SUPFAM" id="SSF52151">
    <property type="entry name" value="FabD/lysophospholipase-like"/>
    <property type="match status" value="1"/>
</dbReference>
<dbReference type="Gene3D" id="3.40.47.10">
    <property type="match status" value="1"/>
</dbReference>
<dbReference type="Gene3D" id="3.40.366.10">
    <property type="entry name" value="Malonyl-Coenzyme A Acyl Carrier Protein, domain 2"/>
    <property type="match status" value="1"/>
</dbReference>
<dbReference type="InterPro" id="IPR014031">
    <property type="entry name" value="Ketoacyl_synth_C"/>
</dbReference>
<feature type="region of interest" description="N-terminal hotdog fold" evidence="8">
    <location>
        <begin position="919"/>
        <end position="1057"/>
    </location>
</feature>
<keyword evidence="7" id="KW-0012">Acyltransferase</keyword>
<feature type="compositionally biased region" description="Basic and acidic residues" evidence="9">
    <location>
        <begin position="1272"/>
        <end position="1297"/>
    </location>
</feature>
<dbReference type="SMART" id="SM00827">
    <property type="entry name" value="PKS_AT"/>
    <property type="match status" value="1"/>
</dbReference>
<dbReference type="GO" id="GO:0030639">
    <property type="term" value="P:polyketide biosynthetic process"/>
    <property type="evidence" value="ECO:0007669"/>
    <property type="project" value="UniProtKB-ARBA"/>
</dbReference>
<dbReference type="InterPro" id="IPR020841">
    <property type="entry name" value="PKS_Beta-ketoAc_synthase_dom"/>
</dbReference>
<evidence type="ECO:0000256" key="5">
    <source>
        <dbReference type="ARBA" id="ARBA00022857"/>
    </source>
</evidence>
<dbReference type="InterPro" id="IPR032821">
    <property type="entry name" value="PKS_assoc"/>
</dbReference>
<dbReference type="PROSITE" id="PS00012">
    <property type="entry name" value="PHOSPHOPANTETHEINE"/>
    <property type="match status" value="1"/>
</dbReference>
<dbReference type="GO" id="GO:0032259">
    <property type="term" value="P:methylation"/>
    <property type="evidence" value="ECO:0007669"/>
    <property type="project" value="UniProtKB-KW"/>
</dbReference>
<dbReference type="Pfam" id="PF14765">
    <property type="entry name" value="PS-DH"/>
    <property type="match status" value="1"/>
</dbReference>
<evidence type="ECO:0000256" key="4">
    <source>
        <dbReference type="ARBA" id="ARBA00022679"/>
    </source>
</evidence>
<feature type="compositionally biased region" description="Polar residues" evidence="9">
    <location>
        <begin position="1301"/>
        <end position="1314"/>
    </location>
</feature>
<dbReference type="GO" id="GO:0006633">
    <property type="term" value="P:fatty acid biosynthetic process"/>
    <property type="evidence" value="ECO:0007669"/>
    <property type="project" value="InterPro"/>
</dbReference>
<accession>A0A9W9TD74</accession>
<feature type="region of interest" description="Disordered" evidence="9">
    <location>
        <begin position="1260"/>
        <end position="1315"/>
    </location>
</feature>
<dbReference type="PROSITE" id="PS00606">
    <property type="entry name" value="KS3_1"/>
    <property type="match status" value="1"/>
</dbReference>
<dbReference type="OrthoDB" id="329835at2759"/>
<dbReference type="InterPro" id="IPR014043">
    <property type="entry name" value="Acyl_transferase_dom"/>
</dbReference>
<dbReference type="Pfam" id="PF16197">
    <property type="entry name" value="KAsynt_C_assoc"/>
    <property type="match status" value="1"/>
</dbReference>
<dbReference type="InterPro" id="IPR013968">
    <property type="entry name" value="PKS_KR"/>
</dbReference>
<dbReference type="CDD" id="cd05195">
    <property type="entry name" value="enoyl_red"/>
    <property type="match status" value="1"/>
</dbReference>
<dbReference type="SUPFAM" id="SSF50129">
    <property type="entry name" value="GroES-like"/>
    <property type="match status" value="1"/>
</dbReference>
<feature type="active site" description="Proton donor; for dehydratase activity" evidence="8">
    <location>
        <position position="1148"/>
    </location>
</feature>
<dbReference type="InterPro" id="IPR036291">
    <property type="entry name" value="NAD(P)-bd_dom_sf"/>
</dbReference>
<evidence type="ECO:0000256" key="1">
    <source>
        <dbReference type="ARBA" id="ARBA00022450"/>
    </source>
</evidence>
<dbReference type="GeneID" id="83174954"/>
<feature type="domain" description="Carrier" evidence="10">
    <location>
        <begin position="2201"/>
        <end position="2281"/>
    </location>
</feature>
<dbReference type="InterPro" id="IPR013149">
    <property type="entry name" value="ADH-like_C"/>
</dbReference>
<comment type="caution">
    <text evidence="13">The sequence shown here is derived from an EMBL/GenBank/DDBJ whole genome shotgun (WGS) entry which is preliminary data.</text>
</comment>
<dbReference type="Pfam" id="PF08659">
    <property type="entry name" value="KR"/>
    <property type="match status" value="1"/>
</dbReference>
<dbReference type="PROSITE" id="PS50075">
    <property type="entry name" value="CARRIER"/>
    <property type="match status" value="1"/>
</dbReference>
<dbReference type="CDD" id="cd00833">
    <property type="entry name" value="PKS"/>
    <property type="match status" value="1"/>
</dbReference>
<reference evidence="13" key="2">
    <citation type="journal article" date="2023" name="IMA Fungus">
        <title>Comparative genomic study of the Penicillium genus elucidates a diverse pangenome and 15 lateral gene transfer events.</title>
        <authorList>
            <person name="Petersen C."/>
            <person name="Sorensen T."/>
            <person name="Nielsen M.R."/>
            <person name="Sondergaard T.E."/>
            <person name="Sorensen J.L."/>
            <person name="Fitzpatrick D.A."/>
            <person name="Frisvad J.C."/>
            <person name="Nielsen K.L."/>
        </authorList>
    </citation>
    <scope>NUCLEOTIDE SEQUENCE</scope>
    <source>
        <strain evidence="13">IBT 15544</strain>
    </source>
</reference>
<dbReference type="Pfam" id="PF23114">
    <property type="entry name" value="NAD-bd_HRPKS_sdrA"/>
    <property type="match status" value="1"/>
</dbReference>
<evidence type="ECO:0000256" key="6">
    <source>
        <dbReference type="ARBA" id="ARBA00023268"/>
    </source>
</evidence>
<feature type="domain" description="PKS/mFAS DH" evidence="12">
    <location>
        <begin position="919"/>
        <end position="1239"/>
    </location>
</feature>
<evidence type="ECO:0000313" key="14">
    <source>
        <dbReference type="Proteomes" id="UP001150904"/>
    </source>
</evidence>
<dbReference type="FunFam" id="3.40.50.720:FF:000209">
    <property type="entry name" value="Polyketide synthase Pks12"/>
    <property type="match status" value="1"/>
</dbReference>
<dbReference type="InterPro" id="IPR016035">
    <property type="entry name" value="Acyl_Trfase/lysoPLipase"/>
</dbReference>
<feature type="active site" description="Proton acceptor; for dehydratase activity" evidence="8">
    <location>
        <position position="951"/>
    </location>
</feature>
<dbReference type="GO" id="GO:0004315">
    <property type="term" value="F:3-oxoacyl-[acyl-carrier-protein] synthase activity"/>
    <property type="evidence" value="ECO:0007669"/>
    <property type="project" value="InterPro"/>
</dbReference>
<dbReference type="Pfam" id="PF00698">
    <property type="entry name" value="Acyl_transf_1"/>
    <property type="match status" value="1"/>
</dbReference>